<sequence>MILDFKFPYSIYWALFFVFVGIWIAPFVNVSAVEEEDHSSHYTHDHSMSHKKYEVAQSVAPKIELELLKDTKSGWNLILHTSNFEFTPEKVSQSNQPNQGHAHLYVNGEKITRLYGKHFYLSDFPVGEHEVVVNLNTNDHSEYAVNGEVIEARVKLVQVGDKEKR</sequence>
<dbReference type="Proteomes" id="UP000018211">
    <property type="component" value="Unassembled WGS sequence"/>
</dbReference>
<comment type="caution">
    <text evidence="2">The sequence shown here is derived from an EMBL/GenBank/DDBJ whole genome shotgun (WGS) entry which is preliminary data.</text>
</comment>
<protein>
    <recommendedName>
        <fullName evidence="4">DUF4399 domain-containing protein</fullName>
    </recommendedName>
</protein>
<keyword evidence="1" id="KW-1133">Transmembrane helix</keyword>
<dbReference type="AlphaFoldDB" id="A0AAV2VMJ5"/>
<evidence type="ECO:0000256" key="1">
    <source>
        <dbReference type="SAM" id="Phobius"/>
    </source>
</evidence>
<evidence type="ECO:0000313" key="3">
    <source>
        <dbReference type="Proteomes" id="UP000018211"/>
    </source>
</evidence>
<dbReference type="RefSeq" id="WP_022611129.1">
    <property type="nucleotide sequence ID" value="NZ_LK391965.1"/>
</dbReference>
<keyword evidence="1" id="KW-0812">Transmembrane</keyword>
<evidence type="ECO:0000313" key="2">
    <source>
        <dbReference type="EMBL" id="CCO45771.1"/>
    </source>
</evidence>
<reference evidence="2 3" key="1">
    <citation type="journal article" date="2013" name="ISME J.">
        <title>Comparative genomics of pathogenic lineages of Vibrio nigripulchritudo identifies virulence-associated traits.</title>
        <authorList>
            <person name="Goudenege D."/>
            <person name="Labreuche Y."/>
            <person name="Krin E."/>
            <person name="Ansquer D."/>
            <person name="Mangenot S."/>
            <person name="Calteau A."/>
            <person name="Medigue C."/>
            <person name="Mazel D."/>
            <person name="Polz M.F."/>
            <person name="Le Roux F."/>
        </authorList>
    </citation>
    <scope>NUCLEOTIDE SEQUENCE [LARGE SCALE GENOMIC DNA]</scope>
    <source>
        <strain evidence="2 3">SOn1</strain>
    </source>
</reference>
<evidence type="ECO:0008006" key="4">
    <source>
        <dbReference type="Google" id="ProtNLM"/>
    </source>
</evidence>
<gene>
    <name evidence="2" type="ORF">VIBNISOn1_1560031</name>
</gene>
<dbReference type="EMBL" id="CAOF01000064">
    <property type="protein sequence ID" value="CCO45771.1"/>
    <property type="molecule type" value="Genomic_DNA"/>
</dbReference>
<accession>A0AAV2VMJ5</accession>
<keyword evidence="1" id="KW-0472">Membrane</keyword>
<feature type="transmembrane region" description="Helical" evidence="1">
    <location>
        <begin position="12"/>
        <end position="33"/>
    </location>
</feature>
<name>A0AAV2VMJ5_9VIBR</name>
<organism evidence="2 3">
    <name type="scientific">Vibrio nigripulchritudo SOn1</name>
    <dbReference type="NCBI Taxonomy" id="1238450"/>
    <lineage>
        <taxon>Bacteria</taxon>
        <taxon>Pseudomonadati</taxon>
        <taxon>Pseudomonadota</taxon>
        <taxon>Gammaproteobacteria</taxon>
        <taxon>Vibrionales</taxon>
        <taxon>Vibrionaceae</taxon>
        <taxon>Vibrio</taxon>
    </lineage>
</organism>
<proteinExistence type="predicted"/>